<organism evidence="1 2">
    <name type="scientific">Kitasatospora cathayae</name>
    <dbReference type="NCBI Taxonomy" id="3004092"/>
    <lineage>
        <taxon>Bacteria</taxon>
        <taxon>Bacillati</taxon>
        <taxon>Actinomycetota</taxon>
        <taxon>Actinomycetes</taxon>
        <taxon>Kitasatosporales</taxon>
        <taxon>Streptomycetaceae</taxon>
        <taxon>Kitasatospora</taxon>
    </lineage>
</organism>
<name>A0ABY7QH83_9ACTN</name>
<geneLocation type="plasmid" evidence="1 2">
    <name>punmamed4</name>
</geneLocation>
<dbReference type="RefSeq" id="WP_270151940.1">
    <property type="nucleotide sequence ID" value="NZ_CP115453.1"/>
</dbReference>
<protein>
    <recommendedName>
        <fullName evidence="3">RNA polymerase sigma-70 region 4 domain-containing protein</fullName>
    </recommendedName>
</protein>
<evidence type="ECO:0000313" key="1">
    <source>
        <dbReference type="EMBL" id="WBP92193.1"/>
    </source>
</evidence>
<keyword evidence="1" id="KW-0614">Plasmid</keyword>
<reference evidence="1 2" key="1">
    <citation type="submission" date="2022-12" db="EMBL/GenBank/DDBJ databases">
        <title>HUAS 3-15.</title>
        <authorList>
            <person name="Mo P."/>
        </authorList>
    </citation>
    <scope>NUCLEOTIDE SEQUENCE [LARGE SCALE GENOMIC DNA]</scope>
    <source>
        <strain evidence="1 2">HUAS 3-15</strain>
        <plasmid evidence="1 2">punmamed4</plasmid>
    </source>
</reference>
<gene>
    <name evidence="1" type="ORF">O1G21_41015</name>
</gene>
<proteinExistence type="predicted"/>
<evidence type="ECO:0008006" key="3">
    <source>
        <dbReference type="Google" id="ProtNLM"/>
    </source>
</evidence>
<dbReference type="Proteomes" id="UP001212821">
    <property type="component" value="Plasmid punmamed4"/>
</dbReference>
<sequence>MIRANRAVHCPERRRYVDTARATSADGLIDNIAVERALNGEPVDGLTEAEQRLAARLLHVNHTAVAEIARRIGVGETRVKTWLGLRKPAGTRCASERARTT</sequence>
<evidence type="ECO:0000313" key="2">
    <source>
        <dbReference type="Proteomes" id="UP001212821"/>
    </source>
</evidence>
<accession>A0ABY7QH83</accession>
<keyword evidence="2" id="KW-1185">Reference proteome</keyword>
<dbReference type="EMBL" id="CP115453">
    <property type="protein sequence ID" value="WBP92193.1"/>
    <property type="molecule type" value="Genomic_DNA"/>
</dbReference>